<name>A4S835_OSTLU</name>
<dbReference type="PIRSF" id="PIRSF000157">
    <property type="entry name" value="Oxoglu_dh_E1"/>
    <property type="match status" value="1"/>
</dbReference>
<dbReference type="GeneID" id="5005828"/>
<dbReference type="AlphaFoldDB" id="A4S835"/>
<dbReference type="Pfam" id="PF02779">
    <property type="entry name" value="Transket_pyr"/>
    <property type="match status" value="1"/>
</dbReference>
<dbReference type="HOGENOM" id="CLU_004709_1_0_1"/>
<dbReference type="PANTHER" id="PTHR23152">
    <property type="entry name" value="2-OXOGLUTARATE DEHYDROGENASE"/>
    <property type="match status" value="1"/>
</dbReference>
<dbReference type="OMA" id="PAQYYHV"/>
<dbReference type="eggNOG" id="KOG0450">
    <property type="taxonomic scope" value="Eukaryota"/>
</dbReference>
<dbReference type="InterPro" id="IPR042179">
    <property type="entry name" value="KGD_C_sf"/>
</dbReference>
<dbReference type="PANTHER" id="PTHR23152:SF35">
    <property type="entry name" value="2-OXOGLUTARATE DEHYDROGENASE E1 COMPONENT"/>
    <property type="match status" value="1"/>
</dbReference>
<evidence type="ECO:0000313" key="7">
    <source>
        <dbReference type="Proteomes" id="UP000001568"/>
    </source>
</evidence>
<keyword evidence="3" id="KW-0560">Oxidoreductase</keyword>
<dbReference type="Pfam" id="PF00676">
    <property type="entry name" value="E1_dh"/>
    <property type="match status" value="1"/>
</dbReference>
<dbReference type="SUPFAM" id="SSF52518">
    <property type="entry name" value="Thiamin diphosphate-binding fold (THDP-binding)"/>
    <property type="match status" value="2"/>
</dbReference>
<evidence type="ECO:0000313" key="6">
    <source>
        <dbReference type="EMBL" id="ABO99984.1"/>
    </source>
</evidence>
<dbReference type="Gene3D" id="3.40.50.11610">
    <property type="entry name" value="Multifunctional 2-oxoglutarate metabolism enzyme, C-terminal domain"/>
    <property type="match status" value="1"/>
</dbReference>
<dbReference type="STRING" id="436017.A4S835"/>
<dbReference type="EMBL" id="CP000595">
    <property type="protein sequence ID" value="ABO99984.1"/>
    <property type="molecule type" value="Genomic_DNA"/>
</dbReference>
<dbReference type="RefSeq" id="XP_001421691.1">
    <property type="nucleotide sequence ID" value="XM_001421654.1"/>
</dbReference>
<dbReference type="GO" id="GO:0005739">
    <property type="term" value="C:mitochondrion"/>
    <property type="evidence" value="ECO:0007669"/>
    <property type="project" value="TreeGrafter"/>
</dbReference>
<sequence length="730" mass="80502">MAHRGRLNVLHNVFGKPLGAICAEIVDDRSSFLVGDVRYHLGARAVVDVDVERGAKQVALTLVPNPSHLEMVNAVVSGVVRAKQFKRDSQTEGASARAHVLPLLLHGDASFCGLGQNGEVMQLQDLPDYTTGGTVHVVVNNQIGFTTVPRRARSSPHPSDVAKAYGAPIIHVNGDDPDAVVSAMRLAADYRAEFQSDVVVNYVCYRRFGHNELDDPSITLPLMSRRIEATPRVAENYANACVAEGILSKDELDDLRRGMEKEFAAEGATHQDFIRTTESWLASTRAVSTGVSGREARVTAAGTGMPIDALQKICHSITTPPEDTDFMLHPHVKAMFEARRRAMEPDVQVGAGQIDWATAEALAFASLLMHPCEKRWENHVPCGQDCVRGTFNQRHAAVYCNRTSHEHVPLDNMNMGPQDKFTAANSPLSEHAVLGFEYGFASEMGKEALVLWEAQFGDFANNAQVIIDQYICSGEERWGQRSDIVLLLPHGYEGQGPDHSTARPEPSVMAQANFVMVQPSTPAQYFHALRRQISSPHSKPLVVLTPKTLLHHKHCASKLMDFAPKSSFRRVIADGDAGDDVTRHENIPLKPNGEIKRVILCTGKIYYSLARQRAAKKIDDVAIIRLEQLFPFPHDALARRLQRYPNAHLVWAQEEPKNMGYWSFVAPRIATTERATRVRASVDEENRRVRFVGRPPSAAPATGSLAIHNAENARLIAQALNARDDDDAIA</sequence>
<dbReference type="Pfam" id="PF16870">
    <property type="entry name" value="OxoGdeHyase_C"/>
    <property type="match status" value="1"/>
</dbReference>
<dbReference type="InterPro" id="IPR029061">
    <property type="entry name" value="THDP-binding"/>
</dbReference>
<evidence type="ECO:0000256" key="4">
    <source>
        <dbReference type="ARBA" id="ARBA00023052"/>
    </source>
</evidence>
<evidence type="ECO:0000256" key="2">
    <source>
        <dbReference type="ARBA" id="ARBA00006936"/>
    </source>
</evidence>
<dbReference type="Gene3D" id="3.40.50.12470">
    <property type="match status" value="1"/>
</dbReference>
<dbReference type="SMART" id="SM00861">
    <property type="entry name" value="Transket_pyr"/>
    <property type="match status" value="1"/>
</dbReference>
<organism evidence="6 7">
    <name type="scientific">Ostreococcus lucimarinus (strain CCE9901)</name>
    <dbReference type="NCBI Taxonomy" id="436017"/>
    <lineage>
        <taxon>Eukaryota</taxon>
        <taxon>Viridiplantae</taxon>
        <taxon>Chlorophyta</taxon>
        <taxon>Mamiellophyceae</taxon>
        <taxon>Mamiellales</taxon>
        <taxon>Bathycoccaceae</taxon>
        <taxon>Ostreococcus</taxon>
    </lineage>
</organism>
<gene>
    <name evidence="6" type="ORF">OSTLU_19841</name>
</gene>
<dbReference type="Gramene" id="ABO99984">
    <property type="protein sequence ID" value="ABO99984"/>
    <property type="gene ID" value="OSTLU_19841"/>
</dbReference>
<dbReference type="GO" id="GO:0004591">
    <property type="term" value="F:oxoglutarate dehydrogenase (succinyl-transferring) activity"/>
    <property type="evidence" value="ECO:0007669"/>
    <property type="project" value="TreeGrafter"/>
</dbReference>
<evidence type="ECO:0000256" key="1">
    <source>
        <dbReference type="ARBA" id="ARBA00001964"/>
    </source>
</evidence>
<feature type="domain" description="Transketolase-like pyrimidine-binding" evidence="5">
    <location>
        <begin position="354"/>
        <end position="552"/>
    </location>
</feature>
<dbReference type="InterPro" id="IPR001017">
    <property type="entry name" value="DH_E1"/>
</dbReference>
<dbReference type="OrthoDB" id="413077at2759"/>
<dbReference type="GO" id="GO:0006099">
    <property type="term" value="P:tricarboxylic acid cycle"/>
    <property type="evidence" value="ECO:0007669"/>
    <property type="project" value="TreeGrafter"/>
</dbReference>
<dbReference type="Proteomes" id="UP000001568">
    <property type="component" value="Chromosome 15"/>
</dbReference>
<evidence type="ECO:0000256" key="3">
    <source>
        <dbReference type="ARBA" id="ARBA00023002"/>
    </source>
</evidence>
<dbReference type="Gene3D" id="3.40.50.970">
    <property type="match status" value="1"/>
</dbReference>
<dbReference type="InterPro" id="IPR011603">
    <property type="entry name" value="2oxoglutarate_DH_E1"/>
</dbReference>
<accession>A4S835</accession>
<reference evidence="6 7" key="1">
    <citation type="journal article" date="2007" name="Proc. Natl. Acad. Sci. U.S.A.">
        <title>The tiny eukaryote Ostreococcus provides genomic insights into the paradox of plankton speciation.</title>
        <authorList>
            <person name="Palenik B."/>
            <person name="Grimwood J."/>
            <person name="Aerts A."/>
            <person name="Rouze P."/>
            <person name="Salamov A."/>
            <person name="Putnam N."/>
            <person name="Dupont C."/>
            <person name="Jorgensen R."/>
            <person name="Derelle E."/>
            <person name="Rombauts S."/>
            <person name="Zhou K."/>
            <person name="Otillar R."/>
            <person name="Merchant S.S."/>
            <person name="Podell S."/>
            <person name="Gaasterland T."/>
            <person name="Napoli C."/>
            <person name="Gendler K."/>
            <person name="Manuell A."/>
            <person name="Tai V."/>
            <person name="Vallon O."/>
            <person name="Piganeau G."/>
            <person name="Jancek S."/>
            <person name="Heijde M."/>
            <person name="Jabbari K."/>
            <person name="Bowler C."/>
            <person name="Lohr M."/>
            <person name="Robbens S."/>
            <person name="Werner G."/>
            <person name="Dubchak I."/>
            <person name="Pazour G.J."/>
            <person name="Ren Q."/>
            <person name="Paulsen I."/>
            <person name="Delwiche C."/>
            <person name="Schmutz J."/>
            <person name="Rokhsar D."/>
            <person name="Van de Peer Y."/>
            <person name="Moreau H."/>
            <person name="Grigoriev I.V."/>
        </authorList>
    </citation>
    <scope>NUCLEOTIDE SEQUENCE [LARGE SCALE GENOMIC DNA]</scope>
    <source>
        <strain evidence="6 7">CCE9901</strain>
    </source>
</reference>
<proteinExistence type="inferred from homology"/>
<dbReference type="GO" id="GO:0030976">
    <property type="term" value="F:thiamine pyrophosphate binding"/>
    <property type="evidence" value="ECO:0007669"/>
    <property type="project" value="InterPro"/>
</dbReference>
<dbReference type="InterPro" id="IPR031717">
    <property type="entry name" value="ODO-1/KGD_C"/>
</dbReference>
<protein>
    <recommendedName>
        <fullName evidence="5">Transketolase-like pyrimidine-binding domain-containing protein</fullName>
    </recommendedName>
</protein>
<dbReference type="GO" id="GO:0045252">
    <property type="term" value="C:oxoglutarate dehydrogenase complex"/>
    <property type="evidence" value="ECO:0007669"/>
    <property type="project" value="TreeGrafter"/>
</dbReference>
<keyword evidence="4" id="KW-0786">Thiamine pyrophosphate</keyword>
<comment type="cofactor">
    <cofactor evidence="1">
        <name>thiamine diphosphate</name>
        <dbReference type="ChEBI" id="CHEBI:58937"/>
    </cofactor>
</comment>
<dbReference type="KEGG" id="olu:OSTLU_19841"/>
<keyword evidence="7" id="KW-1185">Reference proteome</keyword>
<comment type="similarity">
    <text evidence="2">Belongs to the alpha-ketoglutarate dehydrogenase family.</text>
</comment>
<dbReference type="NCBIfam" id="NF006914">
    <property type="entry name" value="PRK09404.1"/>
    <property type="match status" value="1"/>
</dbReference>
<evidence type="ECO:0000259" key="5">
    <source>
        <dbReference type="SMART" id="SM00861"/>
    </source>
</evidence>
<dbReference type="InterPro" id="IPR005475">
    <property type="entry name" value="Transketolase-like_Pyr-bd"/>
</dbReference>